<evidence type="ECO:0000313" key="1">
    <source>
        <dbReference type="Proteomes" id="UP000887574"/>
    </source>
</evidence>
<proteinExistence type="predicted"/>
<evidence type="ECO:0000313" key="2">
    <source>
        <dbReference type="WBParaSite" id="jg26783"/>
    </source>
</evidence>
<name>A0A915E8A1_9BILA</name>
<accession>A0A915E8A1</accession>
<sequence>MKLLRVTLTCSWKPKKSKQKKKVEKPEVTLSRIEAVQKLFVSVFDSDSNLIALFMIHLAQFKDNARLLSVRFQTNGFLPELQQMYERFKPSLPVWVTLKYHVDPIVASLRDSPISQALEQIYQQAKLPISQLVSCFKEYCEEKLDKFKLKYQSATTSVRDYLDSVLAFLHVEQLRAFVNGHLNVNLAGGHKKDQGLESDAKKVE</sequence>
<dbReference type="Proteomes" id="UP000887574">
    <property type="component" value="Unplaced"/>
</dbReference>
<dbReference type="WBParaSite" id="jg26783">
    <property type="protein sequence ID" value="jg26783"/>
    <property type="gene ID" value="jg26783"/>
</dbReference>
<reference evidence="2" key="1">
    <citation type="submission" date="2022-11" db="UniProtKB">
        <authorList>
            <consortium name="WormBaseParasite"/>
        </authorList>
    </citation>
    <scope>IDENTIFICATION</scope>
</reference>
<organism evidence="1 2">
    <name type="scientific">Ditylenchus dipsaci</name>
    <dbReference type="NCBI Taxonomy" id="166011"/>
    <lineage>
        <taxon>Eukaryota</taxon>
        <taxon>Metazoa</taxon>
        <taxon>Ecdysozoa</taxon>
        <taxon>Nematoda</taxon>
        <taxon>Chromadorea</taxon>
        <taxon>Rhabditida</taxon>
        <taxon>Tylenchina</taxon>
        <taxon>Tylenchomorpha</taxon>
        <taxon>Sphaerularioidea</taxon>
        <taxon>Anguinidae</taxon>
        <taxon>Anguininae</taxon>
        <taxon>Ditylenchus</taxon>
    </lineage>
</organism>
<keyword evidence="1" id="KW-1185">Reference proteome</keyword>
<dbReference type="AlphaFoldDB" id="A0A915E8A1"/>
<protein>
    <submittedName>
        <fullName evidence="2">Uncharacterized protein</fullName>
    </submittedName>
</protein>